<dbReference type="Gene3D" id="3.20.20.140">
    <property type="entry name" value="Metal-dependent hydrolases"/>
    <property type="match status" value="1"/>
</dbReference>
<accession>A0A921HN80</accession>
<dbReference type="SMART" id="SM00481">
    <property type="entry name" value="POLIIIAc"/>
    <property type="match status" value="1"/>
</dbReference>
<evidence type="ECO:0000313" key="2">
    <source>
        <dbReference type="EMBL" id="HJF84438.1"/>
    </source>
</evidence>
<evidence type="ECO:0000313" key="3">
    <source>
        <dbReference type="Proteomes" id="UP000780768"/>
    </source>
</evidence>
<evidence type="ECO:0000259" key="1">
    <source>
        <dbReference type="SMART" id="SM00481"/>
    </source>
</evidence>
<dbReference type="GO" id="GO:0005829">
    <property type="term" value="C:cytosol"/>
    <property type="evidence" value="ECO:0007669"/>
    <property type="project" value="TreeGrafter"/>
</dbReference>
<reference evidence="2" key="1">
    <citation type="journal article" date="2021" name="PeerJ">
        <title>Extensive microbial diversity within the chicken gut microbiome revealed by metagenomics and culture.</title>
        <authorList>
            <person name="Gilroy R."/>
            <person name="Ravi A."/>
            <person name="Getino M."/>
            <person name="Pursley I."/>
            <person name="Horton D.L."/>
            <person name="Alikhan N.F."/>
            <person name="Baker D."/>
            <person name="Gharbi K."/>
            <person name="Hall N."/>
            <person name="Watson M."/>
            <person name="Adriaenssens E.M."/>
            <person name="Foster-Nyarko E."/>
            <person name="Jarju S."/>
            <person name="Secka A."/>
            <person name="Antonio M."/>
            <person name="Oren A."/>
            <person name="Chaudhuri R.R."/>
            <person name="La Ragione R."/>
            <person name="Hildebrand F."/>
            <person name="Pallen M.J."/>
        </authorList>
    </citation>
    <scope>NUCLEOTIDE SEQUENCE</scope>
    <source>
        <strain evidence="2">7318</strain>
    </source>
</reference>
<dbReference type="InterPro" id="IPR050243">
    <property type="entry name" value="PHP_phosphatase"/>
</dbReference>
<dbReference type="PANTHER" id="PTHR36928">
    <property type="entry name" value="PHOSPHATASE YCDX-RELATED"/>
    <property type="match status" value="1"/>
</dbReference>
<dbReference type="GO" id="GO:0008270">
    <property type="term" value="F:zinc ion binding"/>
    <property type="evidence" value="ECO:0007669"/>
    <property type="project" value="TreeGrafter"/>
</dbReference>
<dbReference type="InterPro" id="IPR016195">
    <property type="entry name" value="Pol/histidinol_Pase-like"/>
</dbReference>
<feature type="domain" description="Polymerase/histidinol phosphatase N-terminal" evidence="1">
    <location>
        <begin position="5"/>
        <end position="79"/>
    </location>
</feature>
<dbReference type="Proteomes" id="UP000780768">
    <property type="component" value="Unassembled WGS sequence"/>
</dbReference>
<dbReference type="GO" id="GO:0042578">
    <property type="term" value="F:phosphoric ester hydrolase activity"/>
    <property type="evidence" value="ECO:0007669"/>
    <property type="project" value="TreeGrafter"/>
</dbReference>
<sequence length="238" mass="26604">MKITVDTHTHTLLCRHAFSTVTEDIKAAADKGLNGIGLTEHGPGYPGSVNYAYFNTYRDIPTQMYGIKVFRGAEANFMDLDATLDFTDEQLKKLDIVIVSCHKECLAPNATKEQITQMMEKTLQNPYIDIIGHPDNPIYPVDIDKLARLAKANNKALEINNSSPAARPGSEPICREIILAAKKYGTLLSVGSDAHYHPVVGKFDYALKLLEEYNFPEEQIINSSLERLENFLANHHNK</sequence>
<dbReference type="CDD" id="cd07437">
    <property type="entry name" value="PHP_HisPPase_Ycdx_like"/>
    <property type="match status" value="1"/>
</dbReference>
<gene>
    <name evidence="2" type="ORF">K8V65_02060</name>
</gene>
<organism evidence="2 3">
    <name type="scientific">Megamonas hypermegale</name>
    <dbReference type="NCBI Taxonomy" id="158847"/>
    <lineage>
        <taxon>Bacteria</taxon>
        <taxon>Bacillati</taxon>
        <taxon>Bacillota</taxon>
        <taxon>Negativicutes</taxon>
        <taxon>Selenomonadales</taxon>
        <taxon>Selenomonadaceae</taxon>
        <taxon>Megamonas</taxon>
    </lineage>
</organism>
<dbReference type="InterPro" id="IPR004013">
    <property type="entry name" value="PHP_dom"/>
</dbReference>
<reference evidence="2" key="2">
    <citation type="submission" date="2021-09" db="EMBL/GenBank/DDBJ databases">
        <authorList>
            <person name="Gilroy R."/>
        </authorList>
    </citation>
    <scope>NUCLEOTIDE SEQUENCE</scope>
    <source>
        <strain evidence="2">7318</strain>
    </source>
</reference>
<dbReference type="Pfam" id="PF02811">
    <property type="entry name" value="PHP"/>
    <property type="match status" value="1"/>
</dbReference>
<name>A0A921HN80_9FIRM</name>
<proteinExistence type="predicted"/>
<dbReference type="AlphaFoldDB" id="A0A921HN80"/>
<dbReference type="InterPro" id="IPR003141">
    <property type="entry name" value="Pol/His_phosphatase_N"/>
</dbReference>
<comment type="caution">
    <text evidence="2">The sequence shown here is derived from an EMBL/GenBank/DDBJ whole genome shotgun (WGS) entry which is preliminary data.</text>
</comment>
<dbReference type="RefSeq" id="WP_289547936.1">
    <property type="nucleotide sequence ID" value="NZ_CAKMHU010000007.1"/>
</dbReference>
<dbReference type="PANTHER" id="PTHR36928:SF1">
    <property type="entry name" value="PHOSPHATASE YCDX-RELATED"/>
    <property type="match status" value="1"/>
</dbReference>
<protein>
    <submittedName>
        <fullName evidence="2">Phosphatase</fullName>
    </submittedName>
</protein>
<dbReference type="SUPFAM" id="SSF89550">
    <property type="entry name" value="PHP domain-like"/>
    <property type="match status" value="1"/>
</dbReference>
<dbReference type="EMBL" id="DYVR01000059">
    <property type="protein sequence ID" value="HJF84438.1"/>
    <property type="molecule type" value="Genomic_DNA"/>
</dbReference>